<dbReference type="AlphaFoldDB" id="A0A6G0U1Q6"/>
<keyword evidence="2" id="KW-1185">Reference proteome</keyword>
<reference evidence="1 2" key="1">
    <citation type="submission" date="2019-08" db="EMBL/GenBank/DDBJ databases">
        <title>The genome of the soybean aphid Biotype 1, its phylome, world population structure and adaptation to the North American continent.</title>
        <authorList>
            <person name="Giordano R."/>
            <person name="Donthu R.K."/>
            <person name="Hernandez A.G."/>
            <person name="Wright C.L."/>
            <person name="Zimin A.V."/>
        </authorList>
    </citation>
    <scope>NUCLEOTIDE SEQUENCE [LARGE SCALE GENOMIC DNA]</scope>
    <source>
        <tissue evidence="1">Whole aphids</tissue>
    </source>
</reference>
<dbReference type="Proteomes" id="UP000475862">
    <property type="component" value="Unassembled WGS sequence"/>
</dbReference>
<evidence type="ECO:0000313" key="2">
    <source>
        <dbReference type="Proteomes" id="UP000475862"/>
    </source>
</evidence>
<accession>A0A6G0U1Q6</accession>
<organism evidence="1 2">
    <name type="scientific">Aphis glycines</name>
    <name type="common">Soybean aphid</name>
    <dbReference type="NCBI Taxonomy" id="307491"/>
    <lineage>
        <taxon>Eukaryota</taxon>
        <taxon>Metazoa</taxon>
        <taxon>Ecdysozoa</taxon>
        <taxon>Arthropoda</taxon>
        <taxon>Hexapoda</taxon>
        <taxon>Insecta</taxon>
        <taxon>Pterygota</taxon>
        <taxon>Neoptera</taxon>
        <taxon>Paraneoptera</taxon>
        <taxon>Hemiptera</taxon>
        <taxon>Sternorrhyncha</taxon>
        <taxon>Aphidomorpha</taxon>
        <taxon>Aphidoidea</taxon>
        <taxon>Aphididae</taxon>
        <taxon>Aphidini</taxon>
        <taxon>Aphis</taxon>
        <taxon>Aphis</taxon>
    </lineage>
</organism>
<gene>
    <name evidence="1" type="ORF">AGLY_002915</name>
</gene>
<sequence>MNKINKIKIILNSQYKEKQIENLWIKMRYKSLQIIVLIIRANICSMSLNRLTIFINNEFVKLQILSASPVHLPGLQIDYTENREFLILYHDTFHLAQLILYNKLFWYSSIYLYFSNDTSSPLMSFTVKSYTDLAFFQSSAILFVANNTLIPKQQLVLMQTKYYLLKCLPLYSQLKTRRRQQLTATIDETTGS</sequence>
<dbReference type="EMBL" id="VYZN01000009">
    <property type="protein sequence ID" value="KAE9543004.1"/>
    <property type="molecule type" value="Genomic_DNA"/>
</dbReference>
<proteinExistence type="predicted"/>
<evidence type="ECO:0000313" key="1">
    <source>
        <dbReference type="EMBL" id="KAE9543004.1"/>
    </source>
</evidence>
<comment type="caution">
    <text evidence="1">The sequence shown here is derived from an EMBL/GenBank/DDBJ whole genome shotgun (WGS) entry which is preliminary data.</text>
</comment>
<protein>
    <submittedName>
        <fullName evidence="1">Uncharacterized protein</fullName>
    </submittedName>
</protein>
<name>A0A6G0U1Q6_APHGL</name>